<organism evidence="1 2">
    <name type="scientific">Aliiroseovarius crassostreae</name>
    <dbReference type="NCBI Taxonomy" id="154981"/>
    <lineage>
        <taxon>Bacteria</taxon>
        <taxon>Pseudomonadati</taxon>
        <taxon>Pseudomonadota</taxon>
        <taxon>Alphaproteobacteria</taxon>
        <taxon>Rhodobacterales</taxon>
        <taxon>Paracoccaceae</taxon>
        <taxon>Aliiroseovarius</taxon>
    </lineage>
</organism>
<reference evidence="1 2" key="1">
    <citation type="submission" date="2015-09" db="EMBL/GenBank/DDBJ databases">
        <title>Draft genome sequence of Aliiroseovarius crassostreae CV919-312TSm, the causative agent of Roseovarius Oyster Disease (formerly Juvenile Oyster Disease).</title>
        <authorList>
            <person name="Kessner L."/>
            <person name="Spinard E."/>
            <person name="Nelson D."/>
        </authorList>
    </citation>
    <scope>NUCLEOTIDE SEQUENCE [LARGE SCALE GENOMIC DNA]</scope>
    <source>
        <strain evidence="1 2">CV919-312</strain>
    </source>
</reference>
<dbReference type="EMBL" id="LKBA01000008">
    <property type="protein sequence ID" value="KPN62874.1"/>
    <property type="molecule type" value="Genomic_DNA"/>
</dbReference>
<evidence type="ECO:0000313" key="1">
    <source>
        <dbReference type="EMBL" id="KPN62874.1"/>
    </source>
</evidence>
<gene>
    <name evidence="1" type="ORF">AKJ29_01645</name>
</gene>
<dbReference type="STRING" id="154981.AKJ29_01645"/>
<proteinExistence type="predicted"/>
<dbReference type="Proteomes" id="UP000050471">
    <property type="component" value="Unassembled WGS sequence"/>
</dbReference>
<dbReference type="RefSeq" id="WP_055190759.1">
    <property type="nucleotide sequence ID" value="NZ_FPBS01000074.1"/>
</dbReference>
<comment type="caution">
    <text evidence="1">The sequence shown here is derived from an EMBL/GenBank/DDBJ whole genome shotgun (WGS) entry which is preliminary data.</text>
</comment>
<accession>A0A0P7KLI0</accession>
<sequence>MTGYRATIAQLVEIDAAEIQATKDVSGSRVNIILRKIRRYNQAQDAAPKFGLLGVGIISFADSRLAKFSQRIEPIVGTKQ</sequence>
<protein>
    <submittedName>
        <fullName evidence="1">Uncharacterized protein</fullName>
    </submittedName>
</protein>
<evidence type="ECO:0000313" key="2">
    <source>
        <dbReference type="Proteomes" id="UP000050471"/>
    </source>
</evidence>
<dbReference type="AlphaFoldDB" id="A0A0P7KLI0"/>
<name>A0A0P7KLI0_9RHOB</name>
<keyword evidence="2" id="KW-1185">Reference proteome</keyword>